<gene>
    <name evidence="1" type="ORF">AEK19_MT1937</name>
</gene>
<evidence type="ECO:0000313" key="1">
    <source>
        <dbReference type="EMBL" id="ART32102.1"/>
    </source>
</evidence>
<organism evidence="1">
    <name type="scientific">Utricularia reniformis</name>
    <dbReference type="NCBI Taxonomy" id="192314"/>
    <lineage>
        <taxon>Eukaryota</taxon>
        <taxon>Viridiplantae</taxon>
        <taxon>Streptophyta</taxon>
        <taxon>Embryophyta</taxon>
        <taxon>Tracheophyta</taxon>
        <taxon>Spermatophyta</taxon>
        <taxon>Magnoliopsida</taxon>
        <taxon>eudicotyledons</taxon>
        <taxon>Gunneridae</taxon>
        <taxon>Pentapetalae</taxon>
        <taxon>asterids</taxon>
        <taxon>lamiids</taxon>
        <taxon>Lamiales</taxon>
        <taxon>Lentibulariaceae</taxon>
        <taxon>Utricularia</taxon>
    </lineage>
</organism>
<geneLocation type="mitochondrion" evidence="1"/>
<keyword evidence="1" id="KW-0496">Mitochondrion</keyword>
<proteinExistence type="predicted"/>
<sequence length="39" mass="4729">MQDSWKKSKTRLAWVEVRRIFQRSITSTVRAEPYAFVKE</sequence>
<dbReference type="AlphaFoldDB" id="A0A1Y0B3V3"/>
<protein>
    <submittedName>
        <fullName evidence="1">Uncharacterized protein</fullName>
    </submittedName>
</protein>
<name>A0A1Y0B3V3_9LAMI</name>
<dbReference type="EMBL" id="KY774314">
    <property type="protein sequence ID" value="ART32102.1"/>
    <property type="molecule type" value="Genomic_DNA"/>
</dbReference>
<accession>A0A1Y0B3V3</accession>
<reference evidence="1" key="1">
    <citation type="submission" date="2017-03" db="EMBL/GenBank/DDBJ databases">
        <title>The mitochondrial genome of the carnivorous plant Utricularia reniformis (Lentibulariaceae): structure, comparative analysis and evolutionary landmarks.</title>
        <authorList>
            <person name="Silva S.R."/>
            <person name="Alvarenga D.O."/>
            <person name="Michael T.P."/>
            <person name="Miranda V.F.O."/>
            <person name="Varani A.M."/>
        </authorList>
    </citation>
    <scope>NUCLEOTIDE SEQUENCE</scope>
</reference>